<feature type="transmembrane region" description="Helical" evidence="2">
    <location>
        <begin position="466"/>
        <end position="485"/>
    </location>
</feature>
<keyword evidence="2" id="KW-0472">Membrane</keyword>
<dbReference type="Proteomes" id="UP000054266">
    <property type="component" value="Unassembled WGS sequence"/>
</dbReference>
<feature type="region of interest" description="Disordered" evidence="1">
    <location>
        <begin position="552"/>
        <end position="583"/>
    </location>
</feature>
<organism evidence="4 5">
    <name type="scientific">Phialophora macrospora</name>
    <dbReference type="NCBI Taxonomy" id="1851006"/>
    <lineage>
        <taxon>Eukaryota</taxon>
        <taxon>Fungi</taxon>
        <taxon>Dikarya</taxon>
        <taxon>Ascomycota</taxon>
        <taxon>Pezizomycotina</taxon>
        <taxon>Eurotiomycetes</taxon>
        <taxon>Chaetothyriomycetidae</taxon>
        <taxon>Chaetothyriales</taxon>
        <taxon>Herpotrichiellaceae</taxon>
        <taxon>Phialophora</taxon>
    </lineage>
</organism>
<feature type="transmembrane region" description="Helical" evidence="2">
    <location>
        <begin position="436"/>
        <end position="454"/>
    </location>
</feature>
<dbReference type="GO" id="GO:0016020">
    <property type="term" value="C:membrane"/>
    <property type="evidence" value="ECO:0007669"/>
    <property type="project" value="TreeGrafter"/>
</dbReference>
<feature type="transmembrane region" description="Helical" evidence="2">
    <location>
        <begin position="125"/>
        <end position="146"/>
    </location>
</feature>
<dbReference type="HOGENOM" id="CLU_020178_1_0_1"/>
<feature type="transmembrane region" description="Helical" evidence="2">
    <location>
        <begin position="331"/>
        <end position="353"/>
    </location>
</feature>
<protein>
    <recommendedName>
        <fullName evidence="3">DUF3533 domain-containing protein</fullName>
    </recommendedName>
</protein>
<dbReference type="PANTHER" id="PTHR34814:SF1">
    <property type="entry name" value="NITROSOGUANIDINE RESISTANCE PROTEIN SNG1"/>
    <property type="match status" value="1"/>
</dbReference>
<evidence type="ECO:0000313" key="5">
    <source>
        <dbReference type="Proteomes" id="UP000054266"/>
    </source>
</evidence>
<evidence type="ECO:0000256" key="2">
    <source>
        <dbReference type="SAM" id="Phobius"/>
    </source>
</evidence>
<dbReference type="PANTHER" id="PTHR34814">
    <property type="entry name" value="NITROSOGUANIDINE RESISTANCE PROTEIN SNG1"/>
    <property type="match status" value="1"/>
</dbReference>
<keyword evidence="2" id="KW-1133">Transmembrane helix</keyword>
<feature type="transmembrane region" description="Helical" evidence="2">
    <location>
        <begin position="518"/>
        <end position="542"/>
    </location>
</feature>
<dbReference type="AlphaFoldDB" id="A0A0D2G0U0"/>
<evidence type="ECO:0000313" key="4">
    <source>
        <dbReference type="EMBL" id="KIW65744.1"/>
    </source>
</evidence>
<dbReference type="EMBL" id="KN846960">
    <property type="protein sequence ID" value="KIW65744.1"/>
    <property type="molecule type" value="Genomic_DNA"/>
</dbReference>
<evidence type="ECO:0000256" key="1">
    <source>
        <dbReference type="SAM" id="MobiDB-lite"/>
    </source>
</evidence>
<feature type="compositionally biased region" description="Acidic residues" evidence="1">
    <location>
        <begin position="559"/>
        <end position="569"/>
    </location>
</feature>
<sequence length="583" mass="64919">MTPVTMHAACPSCGRRRKRVERSASGVVEDSDNDITLDTTTRPVPAIHDALSPPGTPNSSYITRFPSLSSTTRCSDKSSVTLAEKEPSTVCTEELEPTRCEAPTGPDGFLKSTLSKTRIALLREYSWRLSVLCIFVLVVLSIYWGVLFRVRENLRHATIAVVNFDATLPPYQGVEPIVGPFVEQAVKNELARQKYPLGYKILSPATFNNDPLAVRLAVHQERYWGAIIVNNNATALLRKAVEIGNSSYDPFGAGSIVTNQARDLESFNQYITPALTRLASDISFAWGRDWTSQVLTDNSLAQVFYANVPQALSPGIGFSMFNLRPFDPPTAISTVSIGLIYFIIIAFVSVGFFTPSHMKSSLLPASSDPHPSRRFTHLIMWRYLSTITAYVFLSLCYSLVSLAFQIPFSRTPPPGQASWPSADVANNADYLGRGTFPAFWMLNFLGMSALGLACENVAMLVGPPWTALWLVFWVVTNVSTGFYSLELAPAFYKWGYAWPLRQILCASRTLLFGTHSRLGLNFGILTVWVVVGTILFPLACWAMRWKEIKEKKEEKNEEEKQEEEEEEEKQNEKEKQIAMAATA</sequence>
<dbReference type="InterPro" id="IPR053001">
    <property type="entry name" value="MNNG_permease-like"/>
</dbReference>
<keyword evidence="2" id="KW-0812">Transmembrane</keyword>
<dbReference type="Pfam" id="PF12051">
    <property type="entry name" value="DUF3533"/>
    <property type="match status" value="1"/>
</dbReference>
<accession>A0A0D2G0U0</accession>
<reference evidence="4 5" key="1">
    <citation type="submission" date="2015-01" db="EMBL/GenBank/DDBJ databases">
        <title>The Genome Sequence of Capronia semiimmersa CBS27337.</title>
        <authorList>
            <consortium name="The Broad Institute Genomics Platform"/>
            <person name="Cuomo C."/>
            <person name="de Hoog S."/>
            <person name="Gorbushina A."/>
            <person name="Stielow B."/>
            <person name="Teixiera M."/>
            <person name="Abouelleil A."/>
            <person name="Chapman S.B."/>
            <person name="Priest M."/>
            <person name="Young S.K."/>
            <person name="Wortman J."/>
            <person name="Nusbaum C."/>
            <person name="Birren B."/>
        </authorList>
    </citation>
    <scope>NUCLEOTIDE SEQUENCE [LARGE SCALE GENOMIC DNA]</scope>
    <source>
        <strain evidence="4 5">CBS 27337</strain>
    </source>
</reference>
<proteinExistence type="predicted"/>
<name>A0A0D2G0U0_9EURO</name>
<feature type="region of interest" description="Disordered" evidence="1">
    <location>
        <begin position="19"/>
        <end position="40"/>
    </location>
</feature>
<feature type="domain" description="DUF3533" evidence="3">
    <location>
        <begin position="131"/>
        <end position="534"/>
    </location>
</feature>
<keyword evidence="5" id="KW-1185">Reference proteome</keyword>
<dbReference type="STRING" id="5601.A0A0D2G0U0"/>
<dbReference type="InterPro" id="IPR022703">
    <property type="entry name" value="DUF3533"/>
</dbReference>
<evidence type="ECO:0000259" key="3">
    <source>
        <dbReference type="Pfam" id="PF12051"/>
    </source>
</evidence>
<feature type="transmembrane region" description="Helical" evidence="2">
    <location>
        <begin position="383"/>
        <end position="404"/>
    </location>
</feature>
<gene>
    <name evidence="4" type="ORF">PV04_07970</name>
</gene>